<evidence type="ECO:0000256" key="4">
    <source>
        <dbReference type="ARBA" id="ARBA00022475"/>
    </source>
</evidence>
<evidence type="ECO:0000256" key="9">
    <source>
        <dbReference type="ARBA" id="ARBA00023136"/>
    </source>
</evidence>
<name>A0ABQ5VBT7_9PROT</name>
<keyword evidence="4" id="KW-1003">Cell membrane</keyword>
<dbReference type="EMBL" id="BSNK01000002">
    <property type="protein sequence ID" value="GLQ24179.1"/>
    <property type="molecule type" value="Genomic_DNA"/>
</dbReference>
<evidence type="ECO:0000256" key="2">
    <source>
        <dbReference type="ARBA" id="ARBA00005318"/>
    </source>
</evidence>
<protein>
    <recommendedName>
        <fullName evidence="10">GspL periplasmic domain-containing protein</fullName>
    </recommendedName>
</protein>
<feature type="domain" description="GspL periplasmic" evidence="10">
    <location>
        <begin position="197"/>
        <end position="337"/>
    </location>
</feature>
<keyword evidence="3" id="KW-0813">Transport</keyword>
<keyword evidence="7" id="KW-0653">Protein transport</keyword>
<proteinExistence type="inferred from homology"/>
<keyword evidence="8" id="KW-1133">Transmembrane helix</keyword>
<comment type="similarity">
    <text evidence="2">Belongs to the GSP L family.</text>
</comment>
<dbReference type="InterPro" id="IPR025691">
    <property type="entry name" value="GspL_pp_dom"/>
</dbReference>
<evidence type="ECO:0000313" key="11">
    <source>
        <dbReference type="EMBL" id="GLQ24179.1"/>
    </source>
</evidence>
<evidence type="ECO:0000256" key="1">
    <source>
        <dbReference type="ARBA" id="ARBA00004533"/>
    </source>
</evidence>
<keyword evidence="9" id="KW-0472">Membrane</keyword>
<reference evidence="11" key="2">
    <citation type="submission" date="2023-01" db="EMBL/GenBank/DDBJ databases">
        <title>Draft genome sequence of Algimonas ampicilliniresistens strain NBRC 108219.</title>
        <authorList>
            <person name="Sun Q."/>
            <person name="Mori K."/>
        </authorList>
    </citation>
    <scope>NUCLEOTIDE SEQUENCE</scope>
    <source>
        <strain evidence="11">NBRC 108219</strain>
    </source>
</reference>
<gene>
    <name evidence="11" type="ORF">GCM10007853_20530</name>
</gene>
<keyword evidence="6" id="KW-0812">Transmembrane</keyword>
<evidence type="ECO:0000256" key="6">
    <source>
        <dbReference type="ARBA" id="ARBA00022692"/>
    </source>
</evidence>
<evidence type="ECO:0000256" key="3">
    <source>
        <dbReference type="ARBA" id="ARBA00022448"/>
    </source>
</evidence>
<dbReference type="InterPro" id="IPR007812">
    <property type="entry name" value="T2SS_protein-GspL"/>
</dbReference>
<dbReference type="Pfam" id="PF12693">
    <property type="entry name" value="GspL_C"/>
    <property type="match status" value="1"/>
</dbReference>
<evidence type="ECO:0000313" key="12">
    <source>
        <dbReference type="Proteomes" id="UP001161391"/>
    </source>
</evidence>
<evidence type="ECO:0000256" key="5">
    <source>
        <dbReference type="ARBA" id="ARBA00022519"/>
    </source>
</evidence>
<organism evidence="11 12">
    <name type="scientific">Algimonas ampicilliniresistens</name>
    <dbReference type="NCBI Taxonomy" id="1298735"/>
    <lineage>
        <taxon>Bacteria</taxon>
        <taxon>Pseudomonadati</taxon>
        <taxon>Pseudomonadota</taxon>
        <taxon>Alphaproteobacteria</taxon>
        <taxon>Maricaulales</taxon>
        <taxon>Robiginitomaculaceae</taxon>
        <taxon>Algimonas</taxon>
    </lineage>
</organism>
<keyword evidence="5" id="KW-0997">Cell inner membrane</keyword>
<accession>A0ABQ5VBT7</accession>
<dbReference type="Gene3D" id="3.30.420.380">
    <property type="match status" value="1"/>
</dbReference>
<sequence>MIDSVLILPESDGHEALLARRSRGSIEASRGDIDALAPLLSSPYAMVLPGQRVRSFLTDLPDNIKGAERLNIARFAHEDRIATDLSALHIVVGSGDPAPTLMVSTDTMDAVLGRFNPHTLLADFDALSDLAGDDVRVLGRVVTPGPQGMTVDADWADAPVTVLDDDTLARAIFNRLDSGDALDLRSGTYRRRTQIQAGPWARVAAVALVCGLLGFGLSFAEARATAAQADTLRNQARTLYTQATGQPAPENLARIARSVGPTDTDPAAFLALSNTLFAALSNHPDIVVEQLSFEARENSLRLRLVYPGFGAPSALEQTVAASGAVFTTGGVREQGGRFIGDAAISLGGAQ</sequence>
<dbReference type="NCBIfam" id="TIGR01709">
    <property type="entry name" value="typeII_sec_gspL"/>
    <property type="match status" value="1"/>
</dbReference>
<comment type="subcellular location">
    <subcellularLocation>
        <location evidence="1">Cell inner membrane</location>
    </subcellularLocation>
</comment>
<evidence type="ECO:0000259" key="10">
    <source>
        <dbReference type="Pfam" id="PF12693"/>
    </source>
</evidence>
<dbReference type="RefSeq" id="WP_284390350.1">
    <property type="nucleotide sequence ID" value="NZ_BSNK01000002.1"/>
</dbReference>
<comment type="caution">
    <text evidence="11">The sequence shown here is derived from an EMBL/GenBank/DDBJ whole genome shotgun (WGS) entry which is preliminary data.</text>
</comment>
<evidence type="ECO:0000256" key="7">
    <source>
        <dbReference type="ARBA" id="ARBA00022927"/>
    </source>
</evidence>
<dbReference type="SUPFAM" id="SSF56954">
    <property type="entry name" value="Outer membrane efflux proteins (OEP)"/>
    <property type="match status" value="1"/>
</dbReference>
<keyword evidence="12" id="KW-1185">Reference proteome</keyword>
<evidence type="ECO:0000256" key="8">
    <source>
        <dbReference type="ARBA" id="ARBA00022989"/>
    </source>
</evidence>
<dbReference type="Proteomes" id="UP001161391">
    <property type="component" value="Unassembled WGS sequence"/>
</dbReference>
<reference evidence="11" key="1">
    <citation type="journal article" date="2014" name="Int. J. Syst. Evol. Microbiol.">
        <title>Complete genome of a new Firmicutes species belonging to the dominant human colonic microbiota ('Ruminococcus bicirculans') reveals two chromosomes and a selective capacity to utilize plant glucans.</title>
        <authorList>
            <consortium name="NISC Comparative Sequencing Program"/>
            <person name="Wegmann U."/>
            <person name="Louis P."/>
            <person name="Goesmann A."/>
            <person name="Henrissat B."/>
            <person name="Duncan S.H."/>
            <person name="Flint H.J."/>
        </authorList>
    </citation>
    <scope>NUCLEOTIDE SEQUENCE</scope>
    <source>
        <strain evidence="11">NBRC 108219</strain>
    </source>
</reference>